<keyword evidence="8" id="KW-0413">Isomerase</keyword>
<comment type="similarity">
    <text evidence="1">Belongs to the helicase family. RecQ subfamily.</text>
</comment>
<evidence type="ECO:0000256" key="10">
    <source>
        <dbReference type="ARBA" id="ARBA00034808"/>
    </source>
</evidence>
<evidence type="ECO:0000259" key="13">
    <source>
        <dbReference type="PROSITE" id="PS51192"/>
    </source>
</evidence>
<dbReference type="GO" id="GO:0005737">
    <property type="term" value="C:cytoplasm"/>
    <property type="evidence" value="ECO:0007669"/>
    <property type="project" value="TreeGrafter"/>
</dbReference>
<dbReference type="FunFam" id="3.40.50.300:FF:001389">
    <property type="entry name" value="ATP-dependent DNA helicase RecQ"/>
    <property type="match status" value="1"/>
</dbReference>
<dbReference type="SMART" id="SM00490">
    <property type="entry name" value="HELICc"/>
    <property type="match status" value="1"/>
</dbReference>
<dbReference type="Pfam" id="PF00271">
    <property type="entry name" value="Helicase_C"/>
    <property type="match status" value="1"/>
</dbReference>
<dbReference type="PANTHER" id="PTHR13710">
    <property type="entry name" value="DNA HELICASE RECQ FAMILY MEMBER"/>
    <property type="match status" value="1"/>
</dbReference>
<accession>A0A7W5DQ41</accession>
<keyword evidence="4 15" id="KW-0378">Hydrolase</keyword>
<sequence>MKTASIEPYLAILKQYWGYDEFRPLQSEIIQSIASGHDTLGLMPTGGGKSLTFQVPALAQEGLCLVVTPLIALMRDQVDNLQSRGIKAAMICTGMSRTEILTTLDNCTFGNYKFLYVSPERLSTDIFINRLSHLDINLITVDEAHCISQWGYDFRPSYLKIADIRSYLPAVPLLALTATATKAVIDDIQQKLLFKESNIFSVSFERPNLAYVVRRVDDKLPHIIHILSRVSGSAIIYVRARTKTKEVADFLNKNSVSADYFHAGLPRETKDAKQSAWKGNKVRVMVATNAFGMGIDKSDVSVVIHLDLPDSIEAYFQEAGRAGRDGKKAYAILIYSKTDGAVLKRRISDAFPPKERIIHTYNCLCNFYQIAIGSGFGFVVPFDLTKFCVTYHLPLNSTYHAFKILEQAGYIELTDELDNPSRLMITVTKEDLYLLRHKNDLWDTILQVTLRSYTGLFSDYAHISEEIIAQRAGTTREEVYIAFSQLTKENIVNYIPARKSPFVSFTQSREDERYITISKEVYEDRLLQFEGRIKAMLSYAEEENICRSQQLLSYFGQLYQKVCNQCDVCLKKKKSTFSEDDFEIYKETLGRILKNAPSTVQEILTKTKLQEEKIQQVLRYLQDDGTITVNDALQLCWRK</sequence>
<dbReference type="InterPro" id="IPR001650">
    <property type="entry name" value="Helicase_C-like"/>
</dbReference>
<dbReference type="CDD" id="cd17920">
    <property type="entry name" value="DEXHc_RecQ"/>
    <property type="match status" value="1"/>
</dbReference>
<evidence type="ECO:0000256" key="2">
    <source>
        <dbReference type="ARBA" id="ARBA00022723"/>
    </source>
</evidence>
<dbReference type="SMART" id="SM00487">
    <property type="entry name" value="DEXDc"/>
    <property type="match status" value="1"/>
</dbReference>
<dbReference type="InterPro" id="IPR011545">
    <property type="entry name" value="DEAD/DEAH_box_helicase_dom"/>
</dbReference>
<dbReference type="Proteomes" id="UP000544222">
    <property type="component" value="Unassembled WGS sequence"/>
</dbReference>
<dbReference type="GO" id="GO:0030894">
    <property type="term" value="C:replisome"/>
    <property type="evidence" value="ECO:0007669"/>
    <property type="project" value="TreeGrafter"/>
</dbReference>
<dbReference type="SUPFAM" id="SSF52540">
    <property type="entry name" value="P-loop containing nucleoside triphosphate hydrolases"/>
    <property type="match status" value="1"/>
</dbReference>
<dbReference type="PROSITE" id="PS51194">
    <property type="entry name" value="HELICASE_CTER"/>
    <property type="match status" value="1"/>
</dbReference>
<dbReference type="GO" id="GO:0016787">
    <property type="term" value="F:hydrolase activity"/>
    <property type="evidence" value="ECO:0007669"/>
    <property type="project" value="UniProtKB-KW"/>
</dbReference>
<dbReference type="InterPro" id="IPR036388">
    <property type="entry name" value="WH-like_DNA-bd_sf"/>
</dbReference>
<keyword evidence="7" id="KW-0238">DNA-binding</keyword>
<keyword evidence="16" id="KW-1185">Reference proteome</keyword>
<dbReference type="GO" id="GO:0003677">
    <property type="term" value="F:DNA binding"/>
    <property type="evidence" value="ECO:0007669"/>
    <property type="project" value="UniProtKB-KW"/>
</dbReference>
<dbReference type="GO" id="GO:0043590">
    <property type="term" value="C:bacterial nucleoid"/>
    <property type="evidence" value="ECO:0007669"/>
    <property type="project" value="TreeGrafter"/>
</dbReference>
<dbReference type="InterPro" id="IPR004589">
    <property type="entry name" value="DNA_helicase_ATP-dep_RecQ"/>
</dbReference>
<evidence type="ECO:0000256" key="7">
    <source>
        <dbReference type="ARBA" id="ARBA00023125"/>
    </source>
</evidence>
<dbReference type="Pfam" id="PF16124">
    <property type="entry name" value="RecQ_Zn_bind"/>
    <property type="match status" value="1"/>
</dbReference>
<dbReference type="GO" id="GO:0006281">
    <property type="term" value="P:DNA repair"/>
    <property type="evidence" value="ECO:0007669"/>
    <property type="project" value="TreeGrafter"/>
</dbReference>
<keyword evidence="3" id="KW-0547">Nucleotide-binding</keyword>
<evidence type="ECO:0000256" key="9">
    <source>
        <dbReference type="ARBA" id="ARBA00034617"/>
    </source>
</evidence>
<dbReference type="Gene3D" id="1.10.10.10">
    <property type="entry name" value="Winged helix-like DNA-binding domain superfamily/Winged helix DNA-binding domain"/>
    <property type="match status" value="1"/>
</dbReference>
<evidence type="ECO:0000256" key="5">
    <source>
        <dbReference type="ARBA" id="ARBA00022806"/>
    </source>
</evidence>
<dbReference type="InterPro" id="IPR014001">
    <property type="entry name" value="Helicase_ATP-bd"/>
</dbReference>
<dbReference type="Pfam" id="PF00270">
    <property type="entry name" value="DEAD"/>
    <property type="match status" value="1"/>
</dbReference>
<keyword evidence="6" id="KW-0067">ATP-binding</keyword>
<dbReference type="GO" id="GO:0005524">
    <property type="term" value="F:ATP binding"/>
    <property type="evidence" value="ECO:0007669"/>
    <property type="project" value="UniProtKB-KW"/>
</dbReference>
<evidence type="ECO:0000313" key="16">
    <source>
        <dbReference type="Proteomes" id="UP000544222"/>
    </source>
</evidence>
<dbReference type="PROSITE" id="PS51192">
    <property type="entry name" value="HELICASE_ATP_BIND_1"/>
    <property type="match status" value="1"/>
</dbReference>
<evidence type="ECO:0000256" key="11">
    <source>
        <dbReference type="ARBA" id="ARBA00044535"/>
    </source>
</evidence>
<feature type="domain" description="Helicase C-terminal" evidence="14">
    <location>
        <begin position="222"/>
        <end position="365"/>
    </location>
</feature>
<dbReference type="GO" id="GO:0046872">
    <property type="term" value="F:metal ion binding"/>
    <property type="evidence" value="ECO:0007669"/>
    <property type="project" value="UniProtKB-KW"/>
</dbReference>
<dbReference type="NCBIfam" id="TIGR00614">
    <property type="entry name" value="recQ_fam"/>
    <property type="match status" value="1"/>
</dbReference>
<dbReference type="EMBL" id="JACHYB010000001">
    <property type="protein sequence ID" value="MBB3186683.1"/>
    <property type="molecule type" value="Genomic_DNA"/>
</dbReference>
<name>A0A7W5DQ41_9PORP</name>
<dbReference type="InterPro" id="IPR032284">
    <property type="entry name" value="RecQ_Zn-bd"/>
</dbReference>
<dbReference type="GO" id="GO:0043138">
    <property type="term" value="F:3'-5' DNA helicase activity"/>
    <property type="evidence" value="ECO:0007669"/>
    <property type="project" value="UniProtKB-EC"/>
</dbReference>
<evidence type="ECO:0000256" key="6">
    <source>
        <dbReference type="ARBA" id="ARBA00022840"/>
    </source>
</evidence>
<dbReference type="AlphaFoldDB" id="A0A7W5DQ41"/>
<dbReference type="Gene3D" id="3.40.50.300">
    <property type="entry name" value="P-loop containing nucleotide triphosphate hydrolases"/>
    <property type="match status" value="2"/>
</dbReference>
<evidence type="ECO:0000256" key="8">
    <source>
        <dbReference type="ARBA" id="ARBA00023235"/>
    </source>
</evidence>
<reference evidence="15 16" key="1">
    <citation type="submission" date="2020-08" db="EMBL/GenBank/DDBJ databases">
        <title>Genomic Encyclopedia of Type Strains, Phase IV (KMG-IV): sequencing the most valuable type-strain genomes for metagenomic binning, comparative biology and taxonomic classification.</title>
        <authorList>
            <person name="Goeker M."/>
        </authorList>
    </citation>
    <scope>NUCLEOTIDE SEQUENCE [LARGE SCALE GENOMIC DNA]</scope>
    <source>
        <strain evidence="15 16">DSM 27471</strain>
    </source>
</reference>
<evidence type="ECO:0000256" key="12">
    <source>
        <dbReference type="ARBA" id="ARBA00044550"/>
    </source>
</evidence>
<protein>
    <recommendedName>
        <fullName evidence="11">ATP-dependent DNA helicase RecQ</fullName>
        <ecNumber evidence="10">5.6.2.4</ecNumber>
    </recommendedName>
    <alternativeName>
        <fullName evidence="12">DNA 3'-5' helicase RecQ</fullName>
    </alternativeName>
</protein>
<dbReference type="PANTHER" id="PTHR13710:SF105">
    <property type="entry name" value="ATP-DEPENDENT DNA HELICASE Q1"/>
    <property type="match status" value="1"/>
</dbReference>
<dbReference type="InterPro" id="IPR027417">
    <property type="entry name" value="P-loop_NTPase"/>
</dbReference>
<evidence type="ECO:0000313" key="15">
    <source>
        <dbReference type="EMBL" id="MBB3186683.1"/>
    </source>
</evidence>
<evidence type="ECO:0000259" key="14">
    <source>
        <dbReference type="PROSITE" id="PS51194"/>
    </source>
</evidence>
<keyword evidence="5 15" id="KW-0347">Helicase</keyword>
<evidence type="ECO:0000256" key="4">
    <source>
        <dbReference type="ARBA" id="ARBA00022801"/>
    </source>
</evidence>
<dbReference type="EC" id="5.6.2.4" evidence="10"/>
<comment type="catalytic activity">
    <reaction evidence="9">
        <text>Couples ATP hydrolysis with the unwinding of duplex DNA by translocating in the 3'-5' direction.</text>
        <dbReference type="EC" id="5.6.2.4"/>
    </reaction>
</comment>
<organism evidence="15 16">
    <name type="scientific">Microbacter margulisiae</name>
    <dbReference type="NCBI Taxonomy" id="1350067"/>
    <lineage>
        <taxon>Bacteria</taxon>
        <taxon>Pseudomonadati</taxon>
        <taxon>Bacteroidota</taxon>
        <taxon>Bacteroidia</taxon>
        <taxon>Bacteroidales</taxon>
        <taxon>Porphyromonadaceae</taxon>
        <taxon>Microbacter</taxon>
    </lineage>
</organism>
<feature type="domain" description="Helicase ATP-binding" evidence="13">
    <location>
        <begin position="30"/>
        <end position="198"/>
    </location>
</feature>
<dbReference type="GO" id="GO:0009378">
    <property type="term" value="F:four-way junction helicase activity"/>
    <property type="evidence" value="ECO:0007669"/>
    <property type="project" value="TreeGrafter"/>
</dbReference>
<proteinExistence type="inferred from homology"/>
<gene>
    <name evidence="15" type="ORF">FHX64_000846</name>
</gene>
<comment type="caution">
    <text evidence="15">The sequence shown here is derived from an EMBL/GenBank/DDBJ whole genome shotgun (WGS) entry which is preliminary data.</text>
</comment>
<evidence type="ECO:0000256" key="1">
    <source>
        <dbReference type="ARBA" id="ARBA00005446"/>
    </source>
</evidence>
<evidence type="ECO:0000256" key="3">
    <source>
        <dbReference type="ARBA" id="ARBA00022741"/>
    </source>
</evidence>
<keyword evidence="2" id="KW-0479">Metal-binding</keyword>
<dbReference type="GO" id="GO:0006310">
    <property type="term" value="P:DNA recombination"/>
    <property type="evidence" value="ECO:0007669"/>
    <property type="project" value="InterPro"/>
</dbReference>